<reference evidence="1 2" key="1">
    <citation type="submission" date="2015-07" db="EMBL/GenBank/DDBJ databases">
        <title>High-quality genome of monoxenous trypanosomatid Leptomonas pyrrhocoris.</title>
        <authorList>
            <person name="Flegontov P."/>
            <person name="Butenko A."/>
            <person name="Firsov S."/>
            <person name="Vlcek C."/>
            <person name="Logacheva M.D."/>
            <person name="Field M."/>
            <person name="Filatov D."/>
            <person name="Flegontova O."/>
            <person name="Gerasimov E."/>
            <person name="Jackson A.P."/>
            <person name="Kelly S."/>
            <person name="Opperdoes F."/>
            <person name="O'Reilly A."/>
            <person name="Votypka J."/>
            <person name="Yurchenko V."/>
            <person name="Lukes J."/>
        </authorList>
    </citation>
    <scope>NUCLEOTIDE SEQUENCE [LARGE SCALE GENOMIC DNA]</scope>
    <source>
        <strain evidence="1">H10</strain>
    </source>
</reference>
<comment type="caution">
    <text evidence="1">The sequence shown here is derived from an EMBL/GenBank/DDBJ whole genome shotgun (WGS) entry which is preliminary data.</text>
</comment>
<dbReference type="EMBL" id="LGTL01000009">
    <property type="protein sequence ID" value="KPA80002.1"/>
    <property type="molecule type" value="Genomic_DNA"/>
</dbReference>
<evidence type="ECO:0008006" key="3">
    <source>
        <dbReference type="Google" id="ProtNLM"/>
    </source>
</evidence>
<dbReference type="OrthoDB" id="271835at2759"/>
<dbReference type="EMBL" id="LGTL01000009">
    <property type="protein sequence ID" value="KPA80003.1"/>
    <property type="molecule type" value="Genomic_DNA"/>
</dbReference>
<dbReference type="RefSeq" id="XP_015658441.1">
    <property type="nucleotide sequence ID" value="XM_015802925.1"/>
</dbReference>
<dbReference type="AlphaFoldDB" id="A0A0M9G0Y7"/>
<dbReference type="Proteomes" id="UP000037923">
    <property type="component" value="Unassembled WGS sequence"/>
</dbReference>
<dbReference type="VEuPathDB" id="TriTrypDB:LpyrH10_09_1330"/>
<keyword evidence="2" id="KW-1185">Reference proteome</keyword>
<dbReference type="OMA" id="LPKKHRC"/>
<accession>A0A0M9G0Y7</accession>
<sequence length="450" mass="49146">MDSYQRHLSFSSNPVVLFLFDHDPQTVHNLWQPLVTRFSQAMEKFGINVADVDLTSEVGLELQQAIGSGAAILFFQGVGDTPVNGEKGLKVPLAYQGAVDLLSLAKWALSCVSPSVVLRVRNDADLARFLALFPRYPTLPHVLFFPLKNYTHAGFLTISQHFSHDAGFAVVPGAFVKDEATAIARRYGVTGVEELPALLVLHKASADEDDGAGDSDYAVRMNSTSSSTWSYAGVKAFLDGQLPDTIEALVAKAEATQDPKVLAVAEARRQYMAAALVERQQDVVEEERLALLVEPIVARDQAAWAEHCLQLPKGHKCLAAFVDSTQDPAAQRHAVQVLSSVSLKLMELLAMEARSVALVVVEREGSDAVREYFEAGRNGFPDLVLISLSRPARYYNFVGSFSAESIVQFVTSHDPRFAKEEVRGGHAFIPRMVPQLASPVVHDSEDDGDL</sequence>
<organism evidence="1 2">
    <name type="scientific">Leptomonas pyrrhocoris</name>
    <name type="common">Firebug parasite</name>
    <dbReference type="NCBI Taxonomy" id="157538"/>
    <lineage>
        <taxon>Eukaryota</taxon>
        <taxon>Discoba</taxon>
        <taxon>Euglenozoa</taxon>
        <taxon>Kinetoplastea</taxon>
        <taxon>Metakinetoplastina</taxon>
        <taxon>Trypanosomatida</taxon>
        <taxon>Trypanosomatidae</taxon>
        <taxon>Leishmaniinae</taxon>
        <taxon>Leptomonas</taxon>
    </lineage>
</organism>
<dbReference type="RefSeq" id="XP_015658442.1">
    <property type="nucleotide sequence ID" value="XM_015802926.1"/>
</dbReference>
<name>A0A0M9G0Y7_LEPPY</name>
<evidence type="ECO:0000313" key="1">
    <source>
        <dbReference type="EMBL" id="KPA80003.1"/>
    </source>
</evidence>
<proteinExistence type="predicted"/>
<protein>
    <recommendedName>
        <fullName evidence="3">Thioredoxin domain-containing protein</fullName>
    </recommendedName>
</protein>
<evidence type="ECO:0000313" key="2">
    <source>
        <dbReference type="Proteomes" id="UP000037923"/>
    </source>
</evidence>
<dbReference type="GeneID" id="26905324"/>
<gene>
    <name evidence="1" type="ORF">ABB37_05033</name>
</gene>